<evidence type="ECO:0000256" key="1">
    <source>
        <dbReference type="ARBA" id="ARBA00007812"/>
    </source>
</evidence>
<evidence type="ECO:0000256" key="2">
    <source>
        <dbReference type="ARBA" id="ARBA00023052"/>
    </source>
</evidence>
<dbReference type="InterPro" id="IPR045229">
    <property type="entry name" value="TPP_enz"/>
</dbReference>
<comment type="caution">
    <text evidence="7">The sequence shown here is derived from an EMBL/GenBank/DDBJ whole genome shotgun (WGS) entry which is preliminary data.</text>
</comment>
<dbReference type="CDD" id="cd07035">
    <property type="entry name" value="TPP_PYR_POX_like"/>
    <property type="match status" value="1"/>
</dbReference>
<feature type="domain" description="Thiamine pyrophosphate enzyme TPP-binding" evidence="5">
    <location>
        <begin position="483"/>
        <end position="619"/>
    </location>
</feature>
<dbReference type="GO" id="GO:0000287">
    <property type="term" value="F:magnesium ion binding"/>
    <property type="evidence" value="ECO:0007669"/>
    <property type="project" value="InterPro"/>
</dbReference>
<dbReference type="PANTHER" id="PTHR18968:SF167">
    <property type="entry name" value="ACETOLACTATE SYNTHASE LARGE SUBUNIT ILVB2-RELATED"/>
    <property type="match status" value="1"/>
</dbReference>
<dbReference type="SUPFAM" id="SSF52467">
    <property type="entry name" value="DHS-like NAD/FAD-binding domain"/>
    <property type="match status" value="1"/>
</dbReference>
<dbReference type="Pfam" id="PF02775">
    <property type="entry name" value="TPP_enzyme_C"/>
    <property type="match status" value="1"/>
</dbReference>
<dbReference type="Proteomes" id="UP000326336">
    <property type="component" value="Unassembled WGS sequence"/>
</dbReference>
<dbReference type="AlphaFoldDB" id="A0A5N5RJG6"/>
<keyword evidence="8" id="KW-1185">Reference proteome</keyword>
<organism evidence="7 8">
    <name type="scientific">Bifidobacterium jacchi</name>
    <dbReference type="NCBI Taxonomy" id="2490545"/>
    <lineage>
        <taxon>Bacteria</taxon>
        <taxon>Bacillati</taxon>
        <taxon>Actinomycetota</taxon>
        <taxon>Actinomycetes</taxon>
        <taxon>Bifidobacteriales</taxon>
        <taxon>Bifidobacteriaceae</taxon>
        <taxon>Bifidobacterium</taxon>
    </lineage>
</organism>
<evidence type="ECO:0000259" key="6">
    <source>
        <dbReference type="Pfam" id="PF02776"/>
    </source>
</evidence>
<dbReference type="Gene3D" id="3.40.50.970">
    <property type="match status" value="2"/>
</dbReference>
<dbReference type="GO" id="GO:0050660">
    <property type="term" value="F:flavin adenine dinucleotide binding"/>
    <property type="evidence" value="ECO:0007669"/>
    <property type="project" value="TreeGrafter"/>
</dbReference>
<feature type="domain" description="Thiamine pyrophosphate enzyme central" evidence="4">
    <location>
        <begin position="262"/>
        <end position="389"/>
    </location>
</feature>
<dbReference type="GO" id="GO:0009097">
    <property type="term" value="P:isoleucine biosynthetic process"/>
    <property type="evidence" value="ECO:0007669"/>
    <property type="project" value="TreeGrafter"/>
</dbReference>
<comment type="similarity">
    <text evidence="1 3">Belongs to the TPP enzyme family.</text>
</comment>
<dbReference type="InterPro" id="IPR011766">
    <property type="entry name" value="TPP_enzyme_TPP-bd"/>
</dbReference>
<dbReference type="GO" id="GO:0030976">
    <property type="term" value="F:thiamine pyrophosphate binding"/>
    <property type="evidence" value="ECO:0007669"/>
    <property type="project" value="InterPro"/>
</dbReference>
<proteinExistence type="inferred from homology"/>
<dbReference type="Gene3D" id="3.40.50.1220">
    <property type="entry name" value="TPP-binding domain"/>
    <property type="match status" value="1"/>
</dbReference>
<sequence>MPVYMSCIMQARNVIRNNHYYIFSVSGMLADATTQTRGTIALRVGMRHVRIAGDIVQIRHEFGRTMTRFATGGDALAESLIAQGVDTIFGIPGVQLDAACDALYYRKSQIKYICARNEQAVTYMADGYSRSSGREGVGMVVPGPGVLNALAGLATAYATNSRVLLICGQVDKRQIGKGDGVLHELPDQTGIIARLCKWHALAQTADEIPALVAEAFRQLRSGRPRPVVLEIPPDVLAAPIPADLAIPGYVAAEPTQPQVDVLEQAARRIAASKRPLIYAGGGVRAAGASQELTALAHLLGAPVVVTENGRGDIDADDPLAFDQVAFRKLRETADLIIAVGSRFVGSFGGELNVNNVPYICINVDAADLTGPRHPEIAVLADAKSALAGLVALLGGAGTNAAAAGAAGCGTAAGGDAAGGAAAELRYQPIDRSEEIAAARAWSDATLAQLDPQREYLDVIGRVLGKDGVFVSEYTQIGYAASICMPRHSPETYIGPGYEGTLGFGFATSLGVQAAAPDRRVVSVSGDGGFSWTMQELSTMRRFGLAVAAVVFNDGYYGNVRRIQNGNYGGRVFSSDLTDPDYMTLAEAFGIAHARVFDPAELGRALEKALASRTPTLIEVPVADFPSPWNLVHEGLPTPPALPEHADRVPRE</sequence>
<dbReference type="EMBL" id="RQSP01000016">
    <property type="protein sequence ID" value="KAB5607080.1"/>
    <property type="molecule type" value="Genomic_DNA"/>
</dbReference>
<accession>A0A5N5RJG6</accession>
<dbReference type="InterPro" id="IPR029061">
    <property type="entry name" value="THDP-binding"/>
</dbReference>
<dbReference type="Pfam" id="PF02776">
    <property type="entry name" value="TPP_enzyme_N"/>
    <property type="match status" value="1"/>
</dbReference>
<dbReference type="SUPFAM" id="SSF52518">
    <property type="entry name" value="Thiamin diphosphate-binding fold (THDP-binding)"/>
    <property type="match status" value="2"/>
</dbReference>
<evidence type="ECO:0000313" key="8">
    <source>
        <dbReference type="Proteomes" id="UP000326336"/>
    </source>
</evidence>
<dbReference type="OrthoDB" id="4959782at2"/>
<evidence type="ECO:0000313" key="7">
    <source>
        <dbReference type="EMBL" id="KAB5607080.1"/>
    </source>
</evidence>
<dbReference type="InterPro" id="IPR000399">
    <property type="entry name" value="TPP-bd_CS"/>
</dbReference>
<dbReference type="PANTHER" id="PTHR18968">
    <property type="entry name" value="THIAMINE PYROPHOSPHATE ENZYMES"/>
    <property type="match status" value="1"/>
</dbReference>
<name>A0A5N5RJG6_9BIFI</name>
<dbReference type="PROSITE" id="PS00187">
    <property type="entry name" value="TPP_ENZYMES"/>
    <property type="match status" value="1"/>
</dbReference>
<dbReference type="GO" id="GO:0005948">
    <property type="term" value="C:acetolactate synthase complex"/>
    <property type="evidence" value="ECO:0007669"/>
    <property type="project" value="TreeGrafter"/>
</dbReference>
<evidence type="ECO:0000256" key="3">
    <source>
        <dbReference type="RuleBase" id="RU362132"/>
    </source>
</evidence>
<dbReference type="InterPro" id="IPR012001">
    <property type="entry name" value="Thiamin_PyroP_enz_TPP-bd_dom"/>
</dbReference>
<dbReference type="CDD" id="cd00568">
    <property type="entry name" value="TPP_enzymes"/>
    <property type="match status" value="1"/>
</dbReference>
<evidence type="ECO:0000259" key="4">
    <source>
        <dbReference type="Pfam" id="PF00205"/>
    </source>
</evidence>
<feature type="domain" description="Thiamine pyrophosphate enzyme N-terminal TPP-binding" evidence="6">
    <location>
        <begin position="71"/>
        <end position="189"/>
    </location>
</feature>
<keyword evidence="2 3" id="KW-0786">Thiamine pyrophosphate</keyword>
<dbReference type="Pfam" id="PF00205">
    <property type="entry name" value="TPP_enzyme_M"/>
    <property type="match status" value="1"/>
</dbReference>
<dbReference type="GO" id="GO:0003984">
    <property type="term" value="F:acetolactate synthase activity"/>
    <property type="evidence" value="ECO:0007669"/>
    <property type="project" value="TreeGrafter"/>
</dbReference>
<protein>
    <submittedName>
        <fullName evidence="7">Acetolactate synthase large subunit</fullName>
    </submittedName>
</protein>
<dbReference type="InterPro" id="IPR012000">
    <property type="entry name" value="Thiamin_PyroP_enz_cen_dom"/>
</dbReference>
<gene>
    <name evidence="7" type="ORF">EHS19_05750</name>
</gene>
<dbReference type="InterPro" id="IPR029035">
    <property type="entry name" value="DHS-like_NAD/FAD-binding_dom"/>
</dbReference>
<evidence type="ECO:0000259" key="5">
    <source>
        <dbReference type="Pfam" id="PF02775"/>
    </source>
</evidence>
<reference evidence="7 8" key="1">
    <citation type="journal article" date="2019" name="Int. J. Syst. Evol. Microbiol.">
        <title>Bifidobacterium jacchi sp. nov., isolated from the faeces of a baby common marmoset (Callithrix jacchus).</title>
        <authorList>
            <person name="Modesto M."/>
            <person name="Watanabe K."/>
            <person name="Arita M."/>
            <person name="Satti M."/>
            <person name="Oki K."/>
            <person name="Sciavilla P."/>
            <person name="Patavino C."/>
            <person name="Camma C."/>
            <person name="Michelini S."/>
            <person name="Sgorbati B."/>
            <person name="Mattarelli P."/>
        </authorList>
    </citation>
    <scope>NUCLEOTIDE SEQUENCE [LARGE SCALE GENOMIC DNA]</scope>
    <source>
        <strain evidence="7 8">MRM 9.3</strain>
    </source>
</reference>
<dbReference type="GO" id="GO:0009099">
    <property type="term" value="P:L-valine biosynthetic process"/>
    <property type="evidence" value="ECO:0007669"/>
    <property type="project" value="TreeGrafter"/>
</dbReference>